<name>A0A840S8W0_9SPIR</name>
<accession>A0A840S8W0</accession>
<evidence type="ECO:0000313" key="3">
    <source>
        <dbReference type="EMBL" id="MBB5218107.1"/>
    </source>
</evidence>
<dbReference type="PROSITE" id="PS50005">
    <property type="entry name" value="TPR"/>
    <property type="match status" value="1"/>
</dbReference>
<sequence>MMKINFRKLVLSVVLVSVVSAAFAQNKADALKLYNDGKYKEAISVCEDEIAVNPNNMNSWVVLCWALVANRQYAEAERRSTEARRINNYDLRVIEVQAESKYYIGKYNEALVLFQRYVATVQENGNNRLGRAYYFMGEIYIKQEKYHHADISLTTAVHIEELRDLWWGRLGYAREKSGDWKNAIAAYDKALQLNPYQQIAVDGKARCKTHVQ</sequence>
<reference evidence="3 4" key="1">
    <citation type="submission" date="2020-08" db="EMBL/GenBank/DDBJ databases">
        <title>Genomic Encyclopedia of Type Strains, Phase IV (KMG-IV): sequencing the most valuable type-strain genomes for metagenomic binning, comparative biology and taxonomic classification.</title>
        <authorList>
            <person name="Goeker M."/>
        </authorList>
    </citation>
    <scope>NUCLEOTIDE SEQUENCE [LARGE SCALE GENOMIC DNA]</scope>
    <source>
        <strain evidence="3 4">DSM 103679</strain>
    </source>
</reference>
<feature type="chain" id="PRO_5032996363" evidence="2">
    <location>
        <begin position="25"/>
        <end position="212"/>
    </location>
</feature>
<dbReference type="Proteomes" id="UP000578697">
    <property type="component" value="Unassembled WGS sequence"/>
</dbReference>
<dbReference type="Pfam" id="PF00515">
    <property type="entry name" value="TPR_1"/>
    <property type="match status" value="1"/>
</dbReference>
<dbReference type="EMBL" id="JACHFR010000001">
    <property type="protein sequence ID" value="MBB5218107.1"/>
    <property type="molecule type" value="Genomic_DNA"/>
</dbReference>
<evidence type="ECO:0000256" key="2">
    <source>
        <dbReference type="SAM" id="SignalP"/>
    </source>
</evidence>
<keyword evidence="1" id="KW-0802">TPR repeat</keyword>
<dbReference type="SMART" id="SM00028">
    <property type="entry name" value="TPR"/>
    <property type="match status" value="3"/>
</dbReference>
<feature type="repeat" description="TPR" evidence="1">
    <location>
        <begin position="164"/>
        <end position="197"/>
    </location>
</feature>
<dbReference type="InterPro" id="IPR019734">
    <property type="entry name" value="TPR_rpt"/>
</dbReference>
<dbReference type="Gene3D" id="1.25.40.10">
    <property type="entry name" value="Tetratricopeptide repeat domain"/>
    <property type="match status" value="3"/>
</dbReference>
<evidence type="ECO:0000256" key="1">
    <source>
        <dbReference type="PROSITE-ProRule" id="PRU00339"/>
    </source>
</evidence>
<dbReference type="RefSeq" id="WP_246428838.1">
    <property type="nucleotide sequence ID" value="NZ_JACHFR010000001.1"/>
</dbReference>
<dbReference type="AlphaFoldDB" id="A0A840S8W0"/>
<organism evidence="3 4">
    <name type="scientific">Treponema rectale</name>
    <dbReference type="NCBI Taxonomy" id="744512"/>
    <lineage>
        <taxon>Bacteria</taxon>
        <taxon>Pseudomonadati</taxon>
        <taxon>Spirochaetota</taxon>
        <taxon>Spirochaetia</taxon>
        <taxon>Spirochaetales</taxon>
        <taxon>Treponemataceae</taxon>
        <taxon>Treponema</taxon>
    </lineage>
</organism>
<dbReference type="InterPro" id="IPR011990">
    <property type="entry name" value="TPR-like_helical_dom_sf"/>
</dbReference>
<evidence type="ECO:0000313" key="4">
    <source>
        <dbReference type="Proteomes" id="UP000578697"/>
    </source>
</evidence>
<feature type="signal peptide" evidence="2">
    <location>
        <begin position="1"/>
        <end position="24"/>
    </location>
</feature>
<dbReference type="SUPFAM" id="SSF48452">
    <property type="entry name" value="TPR-like"/>
    <property type="match status" value="1"/>
</dbReference>
<comment type="caution">
    <text evidence="3">The sequence shown here is derived from an EMBL/GenBank/DDBJ whole genome shotgun (WGS) entry which is preliminary data.</text>
</comment>
<protein>
    <submittedName>
        <fullName evidence="3">Tetratricopeptide (TPR) repeat protein</fullName>
    </submittedName>
</protein>
<keyword evidence="2" id="KW-0732">Signal</keyword>
<dbReference type="Pfam" id="PF13181">
    <property type="entry name" value="TPR_8"/>
    <property type="match status" value="1"/>
</dbReference>
<gene>
    <name evidence="3" type="ORF">HNP77_000451</name>
</gene>
<proteinExistence type="predicted"/>
<keyword evidence="4" id="KW-1185">Reference proteome</keyword>